<evidence type="ECO:0000256" key="1">
    <source>
        <dbReference type="SAM" id="SignalP"/>
    </source>
</evidence>
<evidence type="ECO:0000313" key="2">
    <source>
        <dbReference type="EMBL" id="KAG9326516.1"/>
    </source>
</evidence>
<dbReference type="Proteomes" id="UP000717515">
    <property type="component" value="Unassembled WGS sequence"/>
</dbReference>
<comment type="caution">
    <text evidence="2">The sequence shown here is derived from an EMBL/GenBank/DDBJ whole genome shotgun (WGS) entry which is preliminary data.</text>
</comment>
<reference evidence="2" key="1">
    <citation type="submission" date="2021-07" db="EMBL/GenBank/DDBJ databases">
        <title>Draft genome of Mortierella alpina, strain LL118, isolated from an aspen leaf litter sample.</title>
        <authorList>
            <person name="Yang S."/>
            <person name="Vinatzer B.A."/>
        </authorList>
    </citation>
    <scope>NUCLEOTIDE SEQUENCE</scope>
    <source>
        <strain evidence="2">LL118</strain>
    </source>
</reference>
<feature type="signal peptide" evidence="1">
    <location>
        <begin position="1"/>
        <end position="20"/>
    </location>
</feature>
<sequence>MKFSASVLLISAALATIASAAPLVGIVDIITAPTAPSLCSECTIQDQSALNAIVQASADHYADIAQARLDGLMREMETAKVTSGSKDLPKERATLTITVQSRIDDAKKACASDVLVPAILDAVTNDDSLSIPWSKSEQAERKMEALNAVIEKMILDLIQKHVSAEKLAKDITENMTHTVIMPIPEALVPTSALAPETAALVPAVEPETFLSSEQVLKQADATVDVNSGTQADIDVAASVGPKFVCSSGCKDAEDASTVLALRDDLERQLTPRFQYLSNKEIPAACSEGRSSLWDRVRKLLNNLVIEVNVNPSE</sequence>
<name>A0A9P8ABX1_MORAP</name>
<keyword evidence="1" id="KW-0732">Signal</keyword>
<gene>
    <name evidence="2" type="ORF">KVV02_007665</name>
</gene>
<organism evidence="2 3">
    <name type="scientific">Mortierella alpina</name>
    <name type="common">Oleaginous fungus</name>
    <name type="synonym">Mortierella renispora</name>
    <dbReference type="NCBI Taxonomy" id="64518"/>
    <lineage>
        <taxon>Eukaryota</taxon>
        <taxon>Fungi</taxon>
        <taxon>Fungi incertae sedis</taxon>
        <taxon>Mucoromycota</taxon>
        <taxon>Mortierellomycotina</taxon>
        <taxon>Mortierellomycetes</taxon>
        <taxon>Mortierellales</taxon>
        <taxon>Mortierellaceae</taxon>
        <taxon>Mortierella</taxon>
    </lineage>
</organism>
<proteinExistence type="predicted"/>
<dbReference type="AlphaFoldDB" id="A0A9P8ABX1"/>
<accession>A0A9P8ABX1</accession>
<evidence type="ECO:0000313" key="3">
    <source>
        <dbReference type="Proteomes" id="UP000717515"/>
    </source>
</evidence>
<dbReference type="EMBL" id="JAIFTL010000018">
    <property type="protein sequence ID" value="KAG9326516.1"/>
    <property type="molecule type" value="Genomic_DNA"/>
</dbReference>
<protein>
    <submittedName>
        <fullName evidence="2">Uncharacterized protein</fullName>
    </submittedName>
</protein>
<feature type="chain" id="PRO_5040138153" evidence="1">
    <location>
        <begin position="21"/>
        <end position="313"/>
    </location>
</feature>